<proteinExistence type="predicted"/>
<dbReference type="PRINTS" id="PR00032">
    <property type="entry name" value="HTHARAC"/>
</dbReference>
<dbReference type="InterPro" id="IPR009057">
    <property type="entry name" value="Homeodomain-like_sf"/>
</dbReference>
<dbReference type="Pfam" id="PF12833">
    <property type="entry name" value="HTH_18"/>
    <property type="match status" value="1"/>
</dbReference>
<dbReference type="InterPro" id="IPR014710">
    <property type="entry name" value="RmlC-like_jellyroll"/>
</dbReference>
<dbReference type="RefSeq" id="WP_379877772.1">
    <property type="nucleotide sequence ID" value="NZ_JBHUIP010000014.1"/>
</dbReference>
<dbReference type="InterPro" id="IPR050204">
    <property type="entry name" value="AraC_XylS_family_regulators"/>
</dbReference>
<dbReference type="SMART" id="SM00342">
    <property type="entry name" value="HTH_ARAC"/>
    <property type="match status" value="1"/>
</dbReference>
<keyword evidence="6" id="KW-1185">Reference proteome</keyword>
<gene>
    <name evidence="5" type="ORF">ACFSM5_17280</name>
</gene>
<dbReference type="PROSITE" id="PS01124">
    <property type="entry name" value="HTH_ARAC_FAMILY_2"/>
    <property type="match status" value="1"/>
</dbReference>
<dbReference type="InterPro" id="IPR011051">
    <property type="entry name" value="RmlC_Cupin_sf"/>
</dbReference>
<dbReference type="Gene3D" id="2.60.120.10">
    <property type="entry name" value="Jelly Rolls"/>
    <property type="match status" value="1"/>
</dbReference>
<evidence type="ECO:0000313" key="5">
    <source>
        <dbReference type="EMBL" id="MFD2264661.1"/>
    </source>
</evidence>
<sequence>MFSSVSTRRYEKADRHCHADHHQLVVALDGAMTLELGIHSGIVTKDRAVLVPRGVPHSFQADRGSCFLVADLSDDHLPMGLNGRETAEAFFGISPGLRHLCHYLESEMTSRGTLSRDIAHHVTALISASITPATRHSAPVERAIHLVQDDPTCWTMAALGQVTGLSPTALAKRFRAETGTSLATYQADLCLSHARTLILTTMRPLAAIAFEAGYRDQSSFGRAFRRTFGVSPGSLRRIDKATQ</sequence>
<organism evidence="5 6">
    <name type="scientific">Lacibacterium aquatile</name>
    <dbReference type="NCBI Taxonomy" id="1168082"/>
    <lineage>
        <taxon>Bacteria</taxon>
        <taxon>Pseudomonadati</taxon>
        <taxon>Pseudomonadota</taxon>
        <taxon>Alphaproteobacteria</taxon>
        <taxon>Rhodospirillales</taxon>
        <taxon>Rhodospirillaceae</taxon>
    </lineage>
</organism>
<evidence type="ECO:0000256" key="3">
    <source>
        <dbReference type="ARBA" id="ARBA00023163"/>
    </source>
</evidence>
<evidence type="ECO:0000313" key="6">
    <source>
        <dbReference type="Proteomes" id="UP001597295"/>
    </source>
</evidence>
<dbReference type="SUPFAM" id="SSF46689">
    <property type="entry name" value="Homeodomain-like"/>
    <property type="match status" value="1"/>
</dbReference>
<name>A0ABW5DXG6_9PROT</name>
<dbReference type="Proteomes" id="UP001597295">
    <property type="component" value="Unassembled WGS sequence"/>
</dbReference>
<accession>A0ABW5DXG6</accession>
<dbReference type="PANTHER" id="PTHR46796">
    <property type="entry name" value="HTH-TYPE TRANSCRIPTIONAL ACTIVATOR RHAS-RELATED"/>
    <property type="match status" value="1"/>
</dbReference>
<keyword evidence="2" id="KW-0238">DNA-binding</keyword>
<comment type="caution">
    <text evidence="5">The sequence shown here is derived from an EMBL/GenBank/DDBJ whole genome shotgun (WGS) entry which is preliminary data.</text>
</comment>
<evidence type="ECO:0000256" key="2">
    <source>
        <dbReference type="ARBA" id="ARBA00023125"/>
    </source>
</evidence>
<feature type="domain" description="HTH araC/xylS-type" evidence="4">
    <location>
        <begin position="141"/>
        <end position="238"/>
    </location>
</feature>
<protein>
    <submittedName>
        <fullName evidence="5">AraC family transcriptional regulator</fullName>
    </submittedName>
</protein>
<reference evidence="6" key="1">
    <citation type="journal article" date="2019" name="Int. J. Syst. Evol. Microbiol.">
        <title>The Global Catalogue of Microorganisms (GCM) 10K type strain sequencing project: providing services to taxonomists for standard genome sequencing and annotation.</title>
        <authorList>
            <consortium name="The Broad Institute Genomics Platform"/>
            <consortium name="The Broad Institute Genome Sequencing Center for Infectious Disease"/>
            <person name="Wu L."/>
            <person name="Ma J."/>
        </authorList>
    </citation>
    <scope>NUCLEOTIDE SEQUENCE [LARGE SCALE GENOMIC DNA]</scope>
    <source>
        <strain evidence="6">CGMCC 1.19062</strain>
    </source>
</reference>
<dbReference type="InterPro" id="IPR018060">
    <property type="entry name" value="HTH_AraC"/>
</dbReference>
<dbReference type="SUPFAM" id="SSF51182">
    <property type="entry name" value="RmlC-like cupins"/>
    <property type="match status" value="1"/>
</dbReference>
<keyword evidence="1" id="KW-0805">Transcription regulation</keyword>
<dbReference type="Gene3D" id="1.10.10.60">
    <property type="entry name" value="Homeodomain-like"/>
    <property type="match status" value="2"/>
</dbReference>
<evidence type="ECO:0000259" key="4">
    <source>
        <dbReference type="PROSITE" id="PS01124"/>
    </source>
</evidence>
<evidence type="ECO:0000256" key="1">
    <source>
        <dbReference type="ARBA" id="ARBA00023015"/>
    </source>
</evidence>
<dbReference type="InterPro" id="IPR020449">
    <property type="entry name" value="Tscrpt_reg_AraC-type_HTH"/>
</dbReference>
<keyword evidence="3" id="KW-0804">Transcription</keyword>
<dbReference type="EMBL" id="JBHUIP010000014">
    <property type="protein sequence ID" value="MFD2264661.1"/>
    <property type="molecule type" value="Genomic_DNA"/>
</dbReference>